<dbReference type="AlphaFoldDB" id="A0AAU2VFU6"/>
<dbReference type="SUPFAM" id="SSF47336">
    <property type="entry name" value="ACP-like"/>
    <property type="match status" value="1"/>
</dbReference>
<dbReference type="Gene3D" id="1.10.1200.10">
    <property type="entry name" value="ACP-like"/>
    <property type="match status" value="1"/>
</dbReference>
<organism evidence="2">
    <name type="scientific">Streptomyces sp. NBC_00003</name>
    <dbReference type="NCBI Taxonomy" id="2903608"/>
    <lineage>
        <taxon>Bacteria</taxon>
        <taxon>Bacillati</taxon>
        <taxon>Actinomycetota</taxon>
        <taxon>Actinomycetes</taxon>
        <taxon>Kitasatosporales</taxon>
        <taxon>Streptomycetaceae</taxon>
        <taxon>Streptomyces</taxon>
    </lineage>
</organism>
<accession>A0AAU2VFU6</accession>
<name>A0AAU2VFU6_9ACTN</name>
<proteinExistence type="predicted"/>
<dbReference type="InterPro" id="IPR009081">
    <property type="entry name" value="PP-bd_ACP"/>
</dbReference>
<evidence type="ECO:0000313" key="2">
    <source>
        <dbReference type="EMBL" id="WTW66215.1"/>
    </source>
</evidence>
<feature type="domain" description="Carrier" evidence="1">
    <location>
        <begin position="6"/>
        <end position="84"/>
    </location>
</feature>
<reference evidence="2" key="1">
    <citation type="submission" date="2022-10" db="EMBL/GenBank/DDBJ databases">
        <title>The complete genomes of actinobacterial strains from the NBC collection.</title>
        <authorList>
            <person name="Joergensen T.S."/>
            <person name="Alvarez Arevalo M."/>
            <person name="Sterndorff E.B."/>
            <person name="Faurdal D."/>
            <person name="Vuksanovic O."/>
            <person name="Mourched A.-S."/>
            <person name="Charusanti P."/>
            <person name="Shaw S."/>
            <person name="Blin K."/>
            <person name="Weber T."/>
        </authorList>
    </citation>
    <scope>NUCLEOTIDE SEQUENCE</scope>
    <source>
        <strain evidence="2">NBC_00003</strain>
    </source>
</reference>
<dbReference type="EMBL" id="CP108318">
    <property type="protein sequence ID" value="WTW66215.1"/>
    <property type="molecule type" value="Genomic_DNA"/>
</dbReference>
<dbReference type="InterPro" id="IPR036736">
    <property type="entry name" value="ACP-like_sf"/>
</dbReference>
<dbReference type="PROSITE" id="PS50075">
    <property type="entry name" value="CARRIER"/>
    <property type="match status" value="1"/>
</dbReference>
<gene>
    <name evidence="2" type="ORF">OG549_39470</name>
</gene>
<evidence type="ECO:0000259" key="1">
    <source>
        <dbReference type="PROSITE" id="PS50075"/>
    </source>
</evidence>
<sequence>MTTTESITEAVKAHILAEYLPGTPHEELETSYDLLDNGVVSSLDLLVLITWVGQRFQIPIDDVELSPDSFRTIDTISEFVERTTGK</sequence>
<protein>
    <submittedName>
        <fullName evidence="2">Acyl carrier protein</fullName>
    </submittedName>
</protein>